<keyword evidence="5" id="KW-0812">Transmembrane</keyword>
<comment type="caution">
    <text evidence="8">The sequence shown here is derived from an EMBL/GenBank/DDBJ whole genome shotgun (WGS) entry which is preliminary data.</text>
</comment>
<gene>
    <name evidence="8" type="ORF">H9705_01515</name>
</gene>
<evidence type="ECO:0000259" key="7">
    <source>
        <dbReference type="PROSITE" id="PS50847"/>
    </source>
</evidence>
<evidence type="ECO:0000256" key="4">
    <source>
        <dbReference type="ARBA" id="ARBA00023088"/>
    </source>
</evidence>
<feature type="chain" id="PRO_5039549548" evidence="6">
    <location>
        <begin position="28"/>
        <end position="206"/>
    </location>
</feature>
<evidence type="ECO:0000313" key="8">
    <source>
        <dbReference type="EMBL" id="HJC14493.1"/>
    </source>
</evidence>
<dbReference type="AlphaFoldDB" id="A0A9D2N9G9"/>
<evidence type="ECO:0000256" key="6">
    <source>
        <dbReference type="SAM" id="SignalP"/>
    </source>
</evidence>
<proteinExistence type="predicted"/>
<dbReference type="NCBIfam" id="TIGR01167">
    <property type="entry name" value="LPXTG_anchor"/>
    <property type="match status" value="1"/>
</dbReference>
<keyword evidence="2" id="KW-0964">Secreted</keyword>
<dbReference type="InterPro" id="IPR019931">
    <property type="entry name" value="LPXTG_anchor"/>
</dbReference>
<evidence type="ECO:0000256" key="5">
    <source>
        <dbReference type="SAM" id="Phobius"/>
    </source>
</evidence>
<evidence type="ECO:0000256" key="2">
    <source>
        <dbReference type="ARBA" id="ARBA00022525"/>
    </source>
</evidence>
<evidence type="ECO:0000313" key="9">
    <source>
        <dbReference type="Proteomes" id="UP000823849"/>
    </source>
</evidence>
<reference evidence="8" key="2">
    <citation type="submission" date="2021-04" db="EMBL/GenBank/DDBJ databases">
        <authorList>
            <person name="Gilroy R."/>
        </authorList>
    </citation>
    <scope>NUCLEOTIDE SEQUENCE</scope>
    <source>
        <strain evidence="8">CHK185-5351</strain>
    </source>
</reference>
<accession>A0A9D2N9G9</accession>
<name>A0A9D2N9G9_9FIRM</name>
<dbReference type="PROSITE" id="PS50847">
    <property type="entry name" value="GRAM_POS_ANCHORING"/>
    <property type="match status" value="1"/>
</dbReference>
<evidence type="ECO:0000256" key="1">
    <source>
        <dbReference type="ARBA" id="ARBA00022512"/>
    </source>
</evidence>
<organism evidence="8 9">
    <name type="scientific">Candidatus Fusicatenibacter intestinigallinarum</name>
    <dbReference type="NCBI Taxonomy" id="2838598"/>
    <lineage>
        <taxon>Bacteria</taxon>
        <taxon>Bacillati</taxon>
        <taxon>Bacillota</taxon>
        <taxon>Clostridia</taxon>
        <taxon>Lachnospirales</taxon>
        <taxon>Lachnospiraceae</taxon>
        <taxon>Fusicatenibacter</taxon>
    </lineage>
</organism>
<feature type="transmembrane region" description="Helical" evidence="5">
    <location>
        <begin position="180"/>
        <end position="201"/>
    </location>
</feature>
<protein>
    <submittedName>
        <fullName evidence="8">LPXTG cell wall anchor domain-containing protein</fullName>
    </submittedName>
</protein>
<dbReference type="EMBL" id="DWWU01000008">
    <property type="protein sequence ID" value="HJC14493.1"/>
    <property type="molecule type" value="Genomic_DNA"/>
</dbReference>
<keyword evidence="3 6" id="KW-0732">Signal</keyword>
<evidence type="ECO:0000256" key="3">
    <source>
        <dbReference type="ARBA" id="ARBA00022729"/>
    </source>
</evidence>
<keyword evidence="5" id="KW-1133">Transmembrane helix</keyword>
<feature type="signal peptide" evidence="6">
    <location>
        <begin position="1"/>
        <end position="27"/>
    </location>
</feature>
<keyword evidence="5" id="KW-0472">Membrane</keyword>
<keyword evidence="1" id="KW-0134">Cell wall</keyword>
<reference evidence="8" key="1">
    <citation type="journal article" date="2021" name="PeerJ">
        <title>Extensive microbial diversity within the chicken gut microbiome revealed by metagenomics and culture.</title>
        <authorList>
            <person name="Gilroy R."/>
            <person name="Ravi A."/>
            <person name="Getino M."/>
            <person name="Pursley I."/>
            <person name="Horton D.L."/>
            <person name="Alikhan N.F."/>
            <person name="Baker D."/>
            <person name="Gharbi K."/>
            <person name="Hall N."/>
            <person name="Watson M."/>
            <person name="Adriaenssens E.M."/>
            <person name="Foster-Nyarko E."/>
            <person name="Jarju S."/>
            <person name="Secka A."/>
            <person name="Antonio M."/>
            <person name="Oren A."/>
            <person name="Chaudhuri R.R."/>
            <person name="La Ragione R."/>
            <person name="Hildebrand F."/>
            <person name="Pallen M.J."/>
        </authorList>
    </citation>
    <scope>NUCLEOTIDE SEQUENCE</scope>
    <source>
        <strain evidence="8">CHK185-5351</strain>
    </source>
</reference>
<sequence length="206" mass="20647">MRLNLKKAVAAVTAALTICAMSVTAFAQGSVASTGVVEVQGAQDANGNSVSASISSVPAEYAEAVNAIKTTEGLQTVLGDAYVEGMEVVDAMDVSVPEGTPMPVTITFDVPGVGPDTKVAVLHFNGSEWEVVEATVGDGTITATFTSLSPVAFVVDKNTATGAVTSNGSSVSPKTGENTGMLTASAAAAVLVLGAGCVFFVKRKNA</sequence>
<keyword evidence="4" id="KW-0572">Peptidoglycan-anchor</keyword>
<feature type="domain" description="Gram-positive cocci surface proteins LPxTG" evidence="7">
    <location>
        <begin position="172"/>
        <end position="206"/>
    </location>
</feature>
<dbReference type="Proteomes" id="UP000823849">
    <property type="component" value="Unassembled WGS sequence"/>
</dbReference>